<sequence length="157" mass="16833">MLGHNIALFDAPKPYGLMCLTVTIKEARQTHATAVYAQIKVHDDVQLHTTSANNDWNETFHIYVAEPRDETLSVQLTDASAWFSGDAGACTIPLAGLLSGASVDAWFPLTVRGTQQGEVRLGLQLRGDIATYVKVQRIDVTKAQPLASPVGTTAAAA</sequence>
<dbReference type="InterPro" id="IPR035892">
    <property type="entry name" value="C2_domain_sf"/>
</dbReference>
<evidence type="ECO:0000313" key="2">
    <source>
        <dbReference type="EMBL" id="KDO23965.1"/>
    </source>
</evidence>
<dbReference type="OrthoDB" id="70351at2759"/>
<dbReference type="Pfam" id="PF00168">
    <property type="entry name" value="C2"/>
    <property type="match status" value="1"/>
</dbReference>
<evidence type="ECO:0000313" key="3">
    <source>
        <dbReference type="Proteomes" id="UP000030745"/>
    </source>
</evidence>
<dbReference type="VEuPathDB" id="FungiDB:SPRG_10662"/>
<dbReference type="SUPFAM" id="SSF49562">
    <property type="entry name" value="C2 domain (Calcium/lipid-binding domain, CaLB)"/>
    <property type="match status" value="1"/>
</dbReference>
<dbReference type="EMBL" id="KK583247">
    <property type="protein sequence ID" value="KDO23965.1"/>
    <property type="molecule type" value="Genomic_DNA"/>
</dbReference>
<dbReference type="InterPro" id="IPR000008">
    <property type="entry name" value="C2_dom"/>
</dbReference>
<organism evidence="2 3">
    <name type="scientific">Saprolegnia parasitica (strain CBS 223.65)</name>
    <dbReference type="NCBI Taxonomy" id="695850"/>
    <lineage>
        <taxon>Eukaryota</taxon>
        <taxon>Sar</taxon>
        <taxon>Stramenopiles</taxon>
        <taxon>Oomycota</taxon>
        <taxon>Saprolegniomycetes</taxon>
        <taxon>Saprolegniales</taxon>
        <taxon>Saprolegniaceae</taxon>
        <taxon>Saprolegnia</taxon>
    </lineage>
</organism>
<dbReference type="CDD" id="cd00030">
    <property type="entry name" value="C2"/>
    <property type="match status" value="1"/>
</dbReference>
<dbReference type="Proteomes" id="UP000030745">
    <property type="component" value="Unassembled WGS sequence"/>
</dbReference>
<name>A0A067C496_SAPPC</name>
<feature type="domain" description="C2" evidence="1">
    <location>
        <begin position="20"/>
        <end position="109"/>
    </location>
</feature>
<dbReference type="AlphaFoldDB" id="A0A067C496"/>
<keyword evidence="3" id="KW-1185">Reference proteome</keyword>
<gene>
    <name evidence="2" type="ORF">SPRG_10662</name>
</gene>
<dbReference type="Gene3D" id="2.60.40.150">
    <property type="entry name" value="C2 domain"/>
    <property type="match status" value="1"/>
</dbReference>
<accession>A0A067C496</accession>
<reference evidence="2 3" key="1">
    <citation type="journal article" date="2013" name="PLoS Genet.">
        <title>Distinctive expansion of potential virulence genes in the genome of the oomycete fish pathogen Saprolegnia parasitica.</title>
        <authorList>
            <person name="Jiang R.H."/>
            <person name="de Bruijn I."/>
            <person name="Haas B.J."/>
            <person name="Belmonte R."/>
            <person name="Lobach L."/>
            <person name="Christie J."/>
            <person name="van den Ackerveken G."/>
            <person name="Bottin A."/>
            <person name="Bulone V."/>
            <person name="Diaz-Moreno S.M."/>
            <person name="Dumas B."/>
            <person name="Fan L."/>
            <person name="Gaulin E."/>
            <person name="Govers F."/>
            <person name="Grenville-Briggs L.J."/>
            <person name="Horner N.R."/>
            <person name="Levin J.Z."/>
            <person name="Mammella M."/>
            <person name="Meijer H.J."/>
            <person name="Morris P."/>
            <person name="Nusbaum C."/>
            <person name="Oome S."/>
            <person name="Phillips A.J."/>
            <person name="van Rooyen D."/>
            <person name="Rzeszutek E."/>
            <person name="Saraiva M."/>
            <person name="Secombes C.J."/>
            <person name="Seidl M.F."/>
            <person name="Snel B."/>
            <person name="Stassen J.H."/>
            <person name="Sykes S."/>
            <person name="Tripathy S."/>
            <person name="van den Berg H."/>
            <person name="Vega-Arreguin J.C."/>
            <person name="Wawra S."/>
            <person name="Young S.K."/>
            <person name="Zeng Q."/>
            <person name="Dieguez-Uribeondo J."/>
            <person name="Russ C."/>
            <person name="Tyler B.M."/>
            <person name="van West P."/>
        </authorList>
    </citation>
    <scope>NUCLEOTIDE SEQUENCE [LARGE SCALE GENOMIC DNA]</scope>
    <source>
        <strain evidence="2 3">CBS 223.65</strain>
    </source>
</reference>
<dbReference type="RefSeq" id="XP_012205286.1">
    <property type="nucleotide sequence ID" value="XM_012349896.1"/>
</dbReference>
<proteinExistence type="predicted"/>
<protein>
    <recommendedName>
        <fullName evidence="1">C2 domain-containing protein</fullName>
    </recommendedName>
</protein>
<dbReference type="OMA" id="YAQIKVH"/>
<evidence type="ECO:0000259" key="1">
    <source>
        <dbReference type="Pfam" id="PF00168"/>
    </source>
</evidence>
<dbReference type="KEGG" id="spar:SPRG_10662"/>
<dbReference type="GeneID" id="24132760"/>